<sequence>MGDMNGRVGNNNESIERHMGQQGENTKNDNGRRLIDLCVGNDLVITNTKFMHKDIHKYTRESAPGTISQSLTTLL</sequence>
<dbReference type="InterPro" id="IPR036691">
    <property type="entry name" value="Endo/exonu/phosph_ase_sf"/>
</dbReference>
<proteinExistence type="predicted"/>
<gene>
    <name evidence="2" type="ORF">RN001_015285</name>
</gene>
<dbReference type="Gene3D" id="3.60.10.10">
    <property type="entry name" value="Endonuclease/exonuclease/phosphatase"/>
    <property type="match status" value="1"/>
</dbReference>
<evidence type="ECO:0000256" key="1">
    <source>
        <dbReference type="SAM" id="MobiDB-lite"/>
    </source>
</evidence>
<evidence type="ECO:0000313" key="3">
    <source>
        <dbReference type="Proteomes" id="UP001353858"/>
    </source>
</evidence>
<name>A0AAN7S6L0_9COLE</name>
<organism evidence="2 3">
    <name type="scientific">Aquatica leii</name>
    <dbReference type="NCBI Taxonomy" id="1421715"/>
    <lineage>
        <taxon>Eukaryota</taxon>
        <taxon>Metazoa</taxon>
        <taxon>Ecdysozoa</taxon>
        <taxon>Arthropoda</taxon>
        <taxon>Hexapoda</taxon>
        <taxon>Insecta</taxon>
        <taxon>Pterygota</taxon>
        <taxon>Neoptera</taxon>
        <taxon>Endopterygota</taxon>
        <taxon>Coleoptera</taxon>
        <taxon>Polyphaga</taxon>
        <taxon>Elateriformia</taxon>
        <taxon>Elateroidea</taxon>
        <taxon>Lampyridae</taxon>
        <taxon>Luciolinae</taxon>
        <taxon>Aquatica</taxon>
    </lineage>
</organism>
<evidence type="ECO:0008006" key="4">
    <source>
        <dbReference type="Google" id="ProtNLM"/>
    </source>
</evidence>
<reference evidence="3" key="1">
    <citation type="submission" date="2023-01" db="EMBL/GenBank/DDBJ databases">
        <title>Key to firefly adult light organ development and bioluminescence: homeobox transcription factors regulate luciferase expression and transportation to peroxisome.</title>
        <authorList>
            <person name="Fu X."/>
        </authorList>
    </citation>
    <scope>NUCLEOTIDE SEQUENCE [LARGE SCALE GENOMIC DNA]</scope>
</reference>
<keyword evidence="3" id="KW-1185">Reference proteome</keyword>
<dbReference type="Proteomes" id="UP001353858">
    <property type="component" value="Unassembled WGS sequence"/>
</dbReference>
<accession>A0AAN7S6L0</accession>
<protein>
    <recommendedName>
        <fullName evidence="4">Craniofacial development protein 2-like</fullName>
    </recommendedName>
</protein>
<dbReference type="EMBL" id="JARPUR010000007">
    <property type="protein sequence ID" value="KAK4873256.1"/>
    <property type="molecule type" value="Genomic_DNA"/>
</dbReference>
<evidence type="ECO:0000313" key="2">
    <source>
        <dbReference type="EMBL" id="KAK4873256.1"/>
    </source>
</evidence>
<feature type="region of interest" description="Disordered" evidence="1">
    <location>
        <begin position="1"/>
        <end position="32"/>
    </location>
</feature>
<dbReference type="AlphaFoldDB" id="A0AAN7S6L0"/>
<comment type="caution">
    <text evidence="2">The sequence shown here is derived from an EMBL/GenBank/DDBJ whole genome shotgun (WGS) entry which is preliminary data.</text>
</comment>